<comment type="caution">
    <text evidence="2">The sequence shown here is derived from an EMBL/GenBank/DDBJ whole genome shotgun (WGS) entry which is preliminary data.</text>
</comment>
<feature type="compositionally biased region" description="Polar residues" evidence="1">
    <location>
        <begin position="1"/>
        <end position="17"/>
    </location>
</feature>
<dbReference type="AlphaFoldDB" id="A0A8J2PDE7"/>
<dbReference type="Proteomes" id="UP000708208">
    <property type="component" value="Unassembled WGS sequence"/>
</dbReference>
<feature type="region of interest" description="Disordered" evidence="1">
    <location>
        <begin position="38"/>
        <end position="70"/>
    </location>
</feature>
<feature type="region of interest" description="Disordered" evidence="1">
    <location>
        <begin position="1"/>
        <end position="23"/>
    </location>
</feature>
<reference evidence="2" key="1">
    <citation type="submission" date="2021-06" db="EMBL/GenBank/DDBJ databases">
        <authorList>
            <person name="Hodson N. C."/>
            <person name="Mongue J. A."/>
            <person name="Jaron S. K."/>
        </authorList>
    </citation>
    <scope>NUCLEOTIDE SEQUENCE</scope>
</reference>
<name>A0A8J2PDE7_9HEXA</name>
<evidence type="ECO:0000256" key="1">
    <source>
        <dbReference type="SAM" id="MobiDB-lite"/>
    </source>
</evidence>
<organism evidence="2 3">
    <name type="scientific">Allacma fusca</name>
    <dbReference type="NCBI Taxonomy" id="39272"/>
    <lineage>
        <taxon>Eukaryota</taxon>
        <taxon>Metazoa</taxon>
        <taxon>Ecdysozoa</taxon>
        <taxon>Arthropoda</taxon>
        <taxon>Hexapoda</taxon>
        <taxon>Collembola</taxon>
        <taxon>Symphypleona</taxon>
        <taxon>Sminthuridae</taxon>
        <taxon>Allacma</taxon>
    </lineage>
</organism>
<sequence>MEPGSTSIEKQSGTEKFSNGIEKLENVTPALEKVMREPAEFKGQVQPVADAGGKIKPKQQPNNIKQRESS</sequence>
<dbReference type="EMBL" id="CAJVCH010445632">
    <property type="protein sequence ID" value="CAG7819297.1"/>
    <property type="molecule type" value="Genomic_DNA"/>
</dbReference>
<gene>
    <name evidence="2" type="ORF">AFUS01_LOCUS29756</name>
</gene>
<keyword evidence="3" id="KW-1185">Reference proteome</keyword>
<protein>
    <submittedName>
        <fullName evidence="2">Uncharacterized protein</fullName>
    </submittedName>
</protein>
<evidence type="ECO:0000313" key="2">
    <source>
        <dbReference type="EMBL" id="CAG7819297.1"/>
    </source>
</evidence>
<proteinExistence type="predicted"/>
<accession>A0A8J2PDE7</accession>
<evidence type="ECO:0000313" key="3">
    <source>
        <dbReference type="Proteomes" id="UP000708208"/>
    </source>
</evidence>